<protein>
    <submittedName>
        <fullName evidence="2">DUF2304 domain-containing protein</fullName>
    </submittedName>
</protein>
<keyword evidence="1" id="KW-1133">Transmembrane helix</keyword>
<name>A0A937XBB5_UNCEI</name>
<dbReference type="EMBL" id="VGIY01000206">
    <property type="protein sequence ID" value="MBM3317869.1"/>
    <property type="molecule type" value="Genomic_DNA"/>
</dbReference>
<evidence type="ECO:0000313" key="2">
    <source>
        <dbReference type="EMBL" id="MBM3317869.1"/>
    </source>
</evidence>
<feature type="transmembrane region" description="Helical" evidence="1">
    <location>
        <begin position="31"/>
        <end position="52"/>
    </location>
</feature>
<proteinExistence type="predicted"/>
<reference evidence="2" key="1">
    <citation type="submission" date="2019-03" db="EMBL/GenBank/DDBJ databases">
        <title>Lake Tanganyika Metagenome-Assembled Genomes (MAGs).</title>
        <authorList>
            <person name="Tran P."/>
        </authorList>
    </citation>
    <scope>NUCLEOTIDE SEQUENCE</scope>
    <source>
        <strain evidence="2">M_DeepCast_400m_m2_100</strain>
    </source>
</reference>
<evidence type="ECO:0000313" key="3">
    <source>
        <dbReference type="Proteomes" id="UP000748308"/>
    </source>
</evidence>
<sequence length="118" mass="11915">MIPLCVAAAGLLLVLLAYGLACADRLTTGQGVAWALIGALLCAGGLLLRIGFGGAGSAAASWALGFAVLLLLCAGVAQACAISRLEERAKRLAQEVALLRCGCEAERARRPAPPEAGE</sequence>
<organism evidence="2 3">
    <name type="scientific">Eiseniibacteriota bacterium</name>
    <dbReference type="NCBI Taxonomy" id="2212470"/>
    <lineage>
        <taxon>Bacteria</taxon>
        <taxon>Candidatus Eiseniibacteriota</taxon>
    </lineage>
</organism>
<comment type="caution">
    <text evidence="2">The sequence shown here is derived from an EMBL/GenBank/DDBJ whole genome shotgun (WGS) entry which is preliminary data.</text>
</comment>
<feature type="transmembrane region" description="Helical" evidence="1">
    <location>
        <begin position="59"/>
        <end position="77"/>
    </location>
</feature>
<dbReference type="AlphaFoldDB" id="A0A937XBB5"/>
<keyword evidence="1" id="KW-0812">Transmembrane</keyword>
<keyword evidence="1" id="KW-0472">Membrane</keyword>
<accession>A0A937XBB5</accession>
<evidence type="ECO:0000256" key="1">
    <source>
        <dbReference type="SAM" id="Phobius"/>
    </source>
</evidence>
<dbReference type="Proteomes" id="UP000748308">
    <property type="component" value="Unassembled WGS sequence"/>
</dbReference>
<gene>
    <name evidence="2" type="ORF">FJY75_08440</name>
</gene>